<evidence type="ECO:0000313" key="3">
    <source>
        <dbReference type="EMBL" id="MBA8879162.1"/>
    </source>
</evidence>
<reference evidence="3 4" key="1">
    <citation type="submission" date="2020-07" db="EMBL/GenBank/DDBJ databases">
        <title>Genomic Encyclopedia of Type Strains, Phase IV (KMG-V): Genome sequencing to study the core and pangenomes of soil and plant-associated prokaryotes.</title>
        <authorList>
            <person name="Whitman W."/>
        </authorList>
    </citation>
    <scope>NUCLEOTIDE SEQUENCE [LARGE SCALE GENOMIC DNA]</scope>
    <source>
        <strain evidence="3 4">AN3</strain>
    </source>
</reference>
<organism evidence="3 4">
    <name type="scientific">Phyllobacterium myrsinacearum</name>
    <dbReference type="NCBI Taxonomy" id="28101"/>
    <lineage>
        <taxon>Bacteria</taxon>
        <taxon>Pseudomonadati</taxon>
        <taxon>Pseudomonadota</taxon>
        <taxon>Alphaproteobacteria</taxon>
        <taxon>Hyphomicrobiales</taxon>
        <taxon>Phyllobacteriaceae</taxon>
        <taxon>Phyllobacterium</taxon>
    </lineage>
</organism>
<dbReference type="Proteomes" id="UP000549052">
    <property type="component" value="Unassembled WGS sequence"/>
</dbReference>
<dbReference type="PANTHER" id="PTHR41521:SF4">
    <property type="entry name" value="BLR0684 PROTEIN"/>
    <property type="match status" value="1"/>
</dbReference>
<evidence type="ECO:0000256" key="1">
    <source>
        <dbReference type="SAM" id="SignalP"/>
    </source>
</evidence>
<comment type="caution">
    <text evidence="3">The sequence shown here is derived from an EMBL/GenBank/DDBJ whole genome shotgun (WGS) entry which is preliminary data.</text>
</comment>
<dbReference type="InterPro" id="IPR010753">
    <property type="entry name" value="DUF1330"/>
</dbReference>
<evidence type="ECO:0000259" key="2">
    <source>
        <dbReference type="Pfam" id="PF07045"/>
    </source>
</evidence>
<proteinExistence type="predicted"/>
<dbReference type="AlphaFoldDB" id="A0A839EJW9"/>
<accession>A0A839EJW9</accession>
<feature type="chain" id="PRO_5032289532" evidence="1">
    <location>
        <begin position="20"/>
        <end position="131"/>
    </location>
</feature>
<feature type="domain" description="DUF1330" evidence="2">
    <location>
        <begin position="36"/>
        <end position="129"/>
    </location>
</feature>
<sequence length="131" mass="14467">MTIKLTFLSVIFAALFAFAGASTLWAQSHVSSGIAPAYYIAEFEVTDREALKPYTQQVESTFAPFSGRYIVRGGSMDALEGDTPKSRLVIIVFDSLEQARAWYSSPQYASIRPIRQHSGHTNAYIVEGLPN</sequence>
<keyword evidence="4" id="KW-1185">Reference proteome</keyword>
<gene>
    <name evidence="3" type="ORF">FHW16_002880</name>
</gene>
<evidence type="ECO:0000313" key="4">
    <source>
        <dbReference type="Proteomes" id="UP000549052"/>
    </source>
</evidence>
<keyword evidence="1" id="KW-0732">Signal</keyword>
<dbReference type="Pfam" id="PF07045">
    <property type="entry name" value="DUF1330"/>
    <property type="match status" value="1"/>
</dbReference>
<protein>
    <submittedName>
        <fullName evidence="3">Uncharacterized protein (DUF1330 family)</fullName>
    </submittedName>
</protein>
<feature type="signal peptide" evidence="1">
    <location>
        <begin position="1"/>
        <end position="19"/>
    </location>
</feature>
<dbReference type="EMBL" id="JACGXN010000003">
    <property type="protein sequence ID" value="MBA8879162.1"/>
    <property type="molecule type" value="Genomic_DNA"/>
</dbReference>
<dbReference type="PANTHER" id="PTHR41521">
    <property type="match status" value="1"/>
</dbReference>
<name>A0A839EJW9_9HYPH</name>
<dbReference type="RefSeq" id="WP_182549810.1">
    <property type="nucleotide sequence ID" value="NZ_JACGXN010000003.1"/>
</dbReference>
<dbReference type="InterPro" id="IPR011008">
    <property type="entry name" value="Dimeric_a/b-barrel"/>
</dbReference>
<dbReference type="Gene3D" id="3.30.70.100">
    <property type="match status" value="1"/>
</dbReference>
<dbReference type="SUPFAM" id="SSF54909">
    <property type="entry name" value="Dimeric alpha+beta barrel"/>
    <property type="match status" value="1"/>
</dbReference>